<feature type="non-terminal residue" evidence="3">
    <location>
        <position position="1"/>
    </location>
</feature>
<dbReference type="EMBL" id="UINC01088855">
    <property type="protein sequence ID" value="SVC39443.1"/>
    <property type="molecule type" value="Genomic_DNA"/>
</dbReference>
<dbReference type="AlphaFoldDB" id="A0A382LSP3"/>
<dbReference type="NCBIfam" id="TIGR02167">
    <property type="entry name" value="Liste_lipo_26"/>
    <property type="match status" value="6"/>
</dbReference>
<name>A0A382LSP3_9ZZZZ</name>
<dbReference type="InterPro" id="IPR011889">
    <property type="entry name" value="Liste_lipo_26"/>
</dbReference>
<reference evidence="3" key="1">
    <citation type="submission" date="2018-05" db="EMBL/GenBank/DDBJ databases">
        <authorList>
            <person name="Lanie J.A."/>
            <person name="Ng W.-L."/>
            <person name="Kazmierczak K.M."/>
            <person name="Andrzejewski T.M."/>
            <person name="Davidsen T.M."/>
            <person name="Wayne K.J."/>
            <person name="Tettelin H."/>
            <person name="Glass J.I."/>
            <person name="Rusch D."/>
            <person name="Podicherti R."/>
            <person name="Tsui H.-C.T."/>
            <person name="Winkler M.E."/>
        </authorList>
    </citation>
    <scope>NUCLEOTIDE SEQUENCE</scope>
</reference>
<feature type="domain" description="SbsA Ig-like" evidence="2">
    <location>
        <begin position="86"/>
        <end position="141"/>
    </location>
</feature>
<evidence type="ECO:0000259" key="2">
    <source>
        <dbReference type="Pfam" id="PF13205"/>
    </source>
</evidence>
<proteinExistence type="predicted"/>
<evidence type="ECO:0000313" key="3">
    <source>
        <dbReference type="EMBL" id="SVC39443.1"/>
    </source>
</evidence>
<dbReference type="Gene3D" id="2.60.40.1220">
    <property type="match status" value="1"/>
</dbReference>
<sequence length="395" mass="44108">FQWANGTAYPADGYTFNWTWNRADRDCFVLEGYHHNGSIEGDFCNSAKNFLCENPLPPSVTTNTDNTSCYGTLRVSSDNFSSCVQMASSPSSSNSDMTFTLDPSDNLTVGTTYLTRVTTGVKDASGNAMSSQYDNSNGFTTFSFQPQTKAELETAVDLWTCSYESTSCDNNLALATYGEINTWDVSLITNMTNLFEDKTTFNDNISAWDVSSVTTMQRMFQNAWVFNQDISSWNVSNVTNMLSAFAGAYDFNQDIGSWDVSSVTNMDTMIYIAKDFNQDISDWDVSNVTNMSWMFASTDNFNQDISGWDVSNVTRMDGMFRQATAINQDLSAWDVSNVTRMDGMFHTATAINQDLSDWDISSVTNMDDMFKNANALSDANKCLIHTDFDNNSNWP</sequence>
<feature type="non-terminal residue" evidence="3">
    <location>
        <position position="395"/>
    </location>
</feature>
<dbReference type="InterPro" id="IPR014755">
    <property type="entry name" value="Cu-Rt/internalin_Ig-like"/>
</dbReference>
<evidence type="ECO:0000256" key="1">
    <source>
        <dbReference type="ARBA" id="ARBA00022729"/>
    </source>
</evidence>
<dbReference type="Pfam" id="PF13205">
    <property type="entry name" value="Big_5"/>
    <property type="match status" value="1"/>
</dbReference>
<keyword evidence="1" id="KW-0732">Signal</keyword>
<organism evidence="3">
    <name type="scientific">marine metagenome</name>
    <dbReference type="NCBI Taxonomy" id="408172"/>
    <lineage>
        <taxon>unclassified sequences</taxon>
        <taxon>metagenomes</taxon>
        <taxon>ecological metagenomes</taxon>
    </lineage>
</organism>
<accession>A0A382LSP3</accession>
<gene>
    <name evidence="3" type="ORF">METZ01_LOCUS292297</name>
</gene>
<dbReference type="Pfam" id="PF03382">
    <property type="entry name" value="DUF285"/>
    <property type="match status" value="1"/>
</dbReference>
<protein>
    <recommendedName>
        <fullName evidence="2">SbsA Ig-like domain-containing protein</fullName>
    </recommendedName>
</protein>
<dbReference type="InterPro" id="IPR005046">
    <property type="entry name" value="DUF285"/>
</dbReference>
<dbReference type="InterPro" id="IPR032812">
    <property type="entry name" value="SbsA_Ig"/>
</dbReference>